<accession>A0A8J7WKI2</accession>
<comment type="caution">
    <text evidence="2">The sequence shown here is derived from an EMBL/GenBank/DDBJ whole genome shotgun (WGS) entry which is preliminary data.</text>
</comment>
<dbReference type="Proteomes" id="UP000681356">
    <property type="component" value="Unassembled WGS sequence"/>
</dbReference>
<sequence>MSGYYPKPCSVEDGIQYARDIVSGQIVACKAIKAQCRIFLNDYDQNQHTDDFRWRFDEAKARHVITYVQLLNFIEGEVAGKPVRLSPWQAFFFLNLYGWVDKTDAEIRRYTRAICMVGRKNAKSTILATLALYETMYGPEGSQIVTLATSRDQAKLVWNMSGRMAQMSDRSVNRHAILTP</sequence>
<evidence type="ECO:0000313" key="3">
    <source>
        <dbReference type="Proteomes" id="UP000681356"/>
    </source>
</evidence>
<evidence type="ECO:0000313" key="2">
    <source>
        <dbReference type="EMBL" id="MBS0126896.1"/>
    </source>
</evidence>
<feature type="domain" description="Terminase large subunit-like ATPase" evidence="1">
    <location>
        <begin position="87"/>
        <end position="170"/>
    </location>
</feature>
<dbReference type="EMBL" id="JAGTUU010000018">
    <property type="protein sequence ID" value="MBS0126896.1"/>
    <property type="molecule type" value="Genomic_DNA"/>
</dbReference>
<dbReference type="PANTHER" id="PTHR41287:SF1">
    <property type="entry name" value="PROTEIN YMFN"/>
    <property type="match status" value="1"/>
</dbReference>
<dbReference type="Pfam" id="PF03354">
    <property type="entry name" value="TerL_ATPase"/>
    <property type="match status" value="1"/>
</dbReference>
<organism evidence="2 3">
    <name type="scientific">Thetidibacter halocola</name>
    <dbReference type="NCBI Taxonomy" id="2827239"/>
    <lineage>
        <taxon>Bacteria</taxon>
        <taxon>Pseudomonadati</taxon>
        <taxon>Pseudomonadota</taxon>
        <taxon>Alphaproteobacteria</taxon>
        <taxon>Rhodobacterales</taxon>
        <taxon>Roseobacteraceae</taxon>
        <taxon>Thetidibacter</taxon>
    </lineage>
</organism>
<name>A0A8J7WKI2_9RHOB</name>
<dbReference type="AlphaFoldDB" id="A0A8J7WKI2"/>
<dbReference type="PANTHER" id="PTHR41287">
    <property type="match status" value="1"/>
</dbReference>
<protein>
    <recommendedName>
        <fullName evidence="1">Terminase large subunit-like ATPase domain-containing protein</fullName>
    </recommendedName>
</protein>
<dbReference type="InterPro" id="IPR046461">
    <property type="entry name" value="TerL_ATPase"/>
</dbReference>
<dbReference type="InterPro" id="IPR005021">
    <property type="entry name" value="Terminase_largesu-like"/>
</dbReference>
<evidence type="ECO:0000259" key="1">
    <source>
        <dbReference type="Pfam" id="PF03354"/>
    </source>
</evidence>
<dbReference type="InterPro" id="IPR027417">
    <property type="entry name" value="P-loop_NTPase"/>
</dbReference>
<proteinExistence type="predicted"/>
<dbReference type="RefSeq" id="WP_212538854.1">
    <property type="nucleotide sequence ID" value="NZ_JAGTUU010000018.1"/>
</dbReference>
<reference evidence="2" key="1">
    <citation type="submission" date="2021-04" db="EMBL/GenBank/DDBJ databases">
        <authorList>
            <person name="Yoon J."/>
        </authorList>
    </citation>
    <scope>NUCLEOTIDE SEQUENCE</scope>
    <source>
        <strain evidence="2">KMU-90</strain>
    </source>
</reference>
<keyword evidence="3" id="KW-1185">Reference proteome</keyword>
<gene>
    <name evidence="2" type="ORF">KB874_22765</name>
</gene>
<dbReference type="Gene3D" id="3.40.50.300">
    <property type="entry name" value="P-loop containing nucleotide triphosphate hydrolases"/>
    <property type="match status" value="1"/>
</dbReference>